<dbReference type="Pfam" id="PF22234">
    <property type="entry name" value="Rv2466c-like"/>
    <property type="match status" value="1"/>
</dbReference>
<dbReference type="InterPro" id="IPR053977">
    <property type="entry name" value="Rv2466c-like"/>
</dbReference>
<comment type="caution">
    <text evidence="1">The sequence shown here is derived from an EMBL/GenBank/DDBJ whole genome shotgun (WGS) entry which is preliminary data.</text>
</comment>
<dbReference type="CDD" id="cd02972">
    <property type="entry name" value="DsbA_family"/>
    <property type="match status" value="1"/>
</dbReference>
<dbReference type="AlphaFoldDB" id="A0A8J3WD32"/>
<keyword evidence="2" id="KW-1185">Reference proteome</keyword>
<dbReference type="SUPFAM" id="SSF52833">
    <property type="entry name" value="Thioredoxin-like"/>
    <property type="match status" value="1"/>
</dbReference>
<reference evidence="1" key="1">
    <citation type="submission" date="2021-01" db="EMBL/GenBank/DDBJ databases">
        <title>Whole genome shotgun sequence of Planobispora rosea NBRC 15558.</title>
        <authorList>
            <person name="Komaki H."/>
            <person name="Tamura T."/>
        </authorList>
    </citation>
    <scope>NUCLEOTIDE SEQUENCE</scope>
    <source>
        <strain evidence="1">NBRC 15558</strain>
    </source>
</reference>
<accession>A0A8J3WD32</accession>
<evidence type="ECO:0000313" key="1">
    <source>
        <dbReference type="EMBL" id="GIH84422.1"/>
    </source>
</evidence>
<organism evidence="1 2">
    <name type="scientific">Planobispora rosea</name>
    <dbReference type="NCBI Taxonomy" id="35762"/>
    <lineage>
        <taxon>Bacteria</taxon>
        <taxon>Bacillati</taxon>
        <taxon>Actinomycetota</taxon>
        <taxon>Actinomycetes</taxon>
        <taxon>Streptosporangiales</taxon>
        <taxon>Streptosporangiaceae</taxon>
        <taxon>Planobispora</taxon>
    </lineage>
</organism>
<sequence>MTVDGAADRTADRTIADFWFDPSCPYTWITSRWLVEVEKVRPVEVRWHVMSLSVLNEDRDDDPEDDPEGYLWVPVRVCAAVRHHHGQEALGRFYTAMWTVEREHDDWIGSLHDALEAAGLPVELAGAGMSTEYDELVRASHAEGVALVGTHVGTPVVAVTGTGGGRVAFFGPVMSRIPRGEQAGRLWDGTLLVAGVPGFHELKGPPHEEPRLG</sequence>
<dbReference type="EMBL" id="BOOI01000024">
    <property type="protein sequence ID" value="GIH84422.1"/>
    <property type="molecule type" value="Genomic_DNA"/>
</dbReference>
<dbReference type="Proteomes" id="UP000655044">
    <property type="component" value="Unassembled WGS sequence"/>
</dbReference>
<name>A0A8J3WD32_PLARO</name>
<proteinExistence type="predicted"/>
<evidence type="ECO:0000313" key="2">
    <source>
        <dbReference type="Proteomes" id="UP000655044"/>
    </source>
</evidence>
<dbReference type="Gene3D" id="3.40.30.10">
    <property type="entry name" value="Glutaredoxin"/>
    <property type="match status" value="1"/>
</dbReference>
<dbReference type="RefSeq" id="WP_275424742.1">
    <property type="nucleotide sequence ID" value="NZ_BMQP01000009.1"/>
</dbReference>
<protein>
    <submittedName>
        <fullName evidence="1">DSBA oxidoreductase</fullName>
    </submittedName>
</protein>
<dbReference type="InterPro" id="IPR036249">
    <property type="entry name" value="Thioredoxin-like_sf"/>
</dbReference>
<gene>
    <name evidence="1" type="ORF">Pro02_28300</name>
</gene>